<dbReference type="InterPro" id="IPR049207">
    <property type="entry name" value="DUF4246_N"/>
</dbReference>
<evidence type="ECO:0000313" key="4">
    <source>
        <dbReference type="Proteomes" id="UP001172684"/>
    </source>
</evidence>
<comment type="caution">
    <text evidence="3">The sequence shown here is derived from an EMBL/GenBank/DDBJ whole genome shotgun (WGS) entry which is preliminary data.</text>
</comment>
<dbReference type="InterPro" id="IPR049192">
    <property type="entry name" value="DUF4246_C"/>
</dbReference>
<evidence type="ECO:0008006" key="5">
    <source>
        <dbReference type="Google" id="ProtNLM"/>
    </source>
</evidence>
<dbReference type="Pfam" id="PF14033">
    <property type="entry name" value="DUF4246"/>
    <property type="match status" value="1"/>
</dbReference>
<proteinExistence type="predicted"/>
<sequence length="600" mass="69659">MANQAPPTPARPPGPSRSDSWIKLPGFGLPLTDMPVEWRPDSADRMRFPNALMDWVAKGVTVRERIMLEFINLITDKPDWDRKVFDEDIVRNWRQEALVDGANFSEKMFEFCVLELRDKAKRFQETGVVAVLDTEATIVKSDQAIPLELEEALRVEVASLENVPEKQKDWHPGSDGKVLDLVHPSLFPLIYEQTRVLTKGRVKIANCMKRCGGGQIIPESEEFRNWKPNWYSEIRSPAFWSQHFQWLPCEVSFTAGGGVKIDSYINNLHPEQQGTLYKIIEQFIAKAVPLWDETLARFHPRLRINVDRDEWEYPLGRIRPPQGDDPPSDSDDLWELEHDWEMTNRVLVQPEPLEYKYTNGYASAPDHSVDLRQDFKEQGLQIIVKLANIHLTPENSDYEGGSWHVEGCLNEHICATAIYYYDSENVTDSFLEFRQRTDAEDMMMKPEQNDYIGIERLYNVQHEDPAVQTLGRVETRQGRLLSFPNVLQHRVAPFRLADPTKPGHRKILALFLVDPHIRIISTANVPPQRQDWWAQELRRGDTRLARLPEELLMHVMSYVDFPMGMEEAKEERLELMAERRIVDDNVNEQYLEGTFNFCEH</sequence>
<dbReference type="EMBL" id="JAPDRL010000015">
    <property type="protein sequence ID" value="KAJ9667067.1"/>
    <property type="molecule type" value="Genomic_DNA"/>
</dbReference>
<keyword evidence="4" id="KW-1185">Reference proteome</keyword>
<reference evidence="3" key="1">
    <citation type="submission" date="2022-10" db="EMBL/GenBank/DDBJ databases">
        <title>Culturing micro-colonial fungi from biological soil crusts in the Mojave desert and describing Neophaeococcomyces mojavensis, and introducing the new genera and species Taxawa tesnikishii.</title>
        <authorList>
            <person name="Kurbessoian T."/>
            <person name="Stajich J.E."/>
        </authorList>
    </citation>
    <scope>NUCLEOTIDE SEQUENCE</scope>
    <source>
        <strain evidence="3">TK_1</strain>
    </source>
</reference>
<evidence type="ECO:0000313" key="3">
    <source>
        <dbReference type="EMBL" id="KAJ9667067.1"/>
    </source>
</evidence>
<evidence type="ECO:0000259" key="2">
    <source>
        <dbReference type="Pfam" id="PF21666"/>
    </source>
</evidence>
<feature type="domain" description="DUF4246" evidence="1">
    <location>
        <begin position="106"/>
        <end position="535"/>
    </location>
</feature>
<dbReference type="InterPro" id="IPR025340">
    <property type="entry name" value="DUF4246"/>
</dbReference>
<dbReference type="Proteomes" id="UP001172684">
    <property type="component" value="Unassembled WGS sequence"/>
</dbReference>
<dbReference type="PANTHER" id="PTHR33119:SF1">
    <property type="entry name" value="FE2OG DIOXYGENASE DOMAIN-CONTAINING PROTEIN"/>
    <property type="match status" value="1"/>
</dbReference>
<name>A0ABQ9NXF7_9PEZI</name>
<protein>
    <recommendedName>
        <fullName evidence="5">F-box domain-containing protein</fullName>
    </recommendedName>
</protein>
<organism evidence="3 4">
    <name type="scientific">Coniosporium apollinis</name>
    <dbReference type="NCBI Taxonomy" id="61459"/>
    <lineage>
        <taxon>Eukaryota</taxon>
        <taxon>Fungi</taxon>
        <taxon>Dikarya</taxon>
        <taxon>Ascomycota</taxon>
        <taxon>Pezizomycotina</taxon>
        <taxon>Dothideomycetes</taxon>
        <taxon>Dothideomycetes incertae sedis</taxon>
        <taxon>Coniosporium</taxon>
    </lineage>
</organism>
<accession>A0ABQ9NXF7</accession>
<dbReference type="Pfam" id="PF21666">
    <property type="entry name" value="DUF4246_N"/>
    <property type="match status" value="1"/>
</dbReference>
<gene>
    <name evidence="3" type="ORF">H2201_002902</name>
</gene>
<feature type="domain" description="DUF4246" evidence="2">
    <location>
        <begin position="24"/>
        <end position="96"/>
    </location>
</feature>
<dbReference type="PANTHER" id="PTHR33119">
    <property type="entry name" value="IFI3P"/>
    <property type="match status" value="1"/>
</dbReference>
<evidence type="ECO:0000259" key="1">
    <source>
        <dbReference type="Pfam" id="PF14033"/>
    </source>
</evidence>